<accession>A0A645JI18</accession>
<dbReference type="EMBL" id="VSSQ01141234">
    <property type="protein sequence ID" value="MPN62750.1"/>
    <property type="molecule type" value="Genomic_DNA"/>
</dbReference>
<evidence type="ECO:0000313" key="1">
    <source>
        <dbReference type="EMBL" id="MPN62750.1"/>
    </source>
</evidence>
<organism evidence="1">
    <name type="scientific">bioreactor metagenome</name>
    <dbReference type="NCBI Taxonomy" id="1076179"/>
    <lineage>
        <taxon>unclassified sequences</taxon>
        <taxon>metagenomes</taxon>
        <taxon>ecological metagenomes</taxon>
    </lineage>
</organism>
<comment type="caution">
    <text evidence="1">The sequence shown here is derived from an EMBL/GenBank/DDBJ whole genome shotgun (WGS) entry which is preliminary data.</text>
</comment>
<sequence length="88" mass="9769">MLDGNAGGVYFLHKRQVQLLGKPHAGRAGERDAYLPVAQVLEQGRKHLDSGLGNLRVVSTILLMNNTQLFIKYYAFHGCGANIQAYFH</sequence>
<reference evidence="1" key="1">
    <citation type="submission" date="2019-08" db="EMBL/GenBank/DDBJ databases">
        <authorList>
            <person name="Kucharzyk K."/>
            <person name="Murdoch R.W."/>
            <person name="Higgins S."/>
            <person name="Loffler F."/>
        </authorList>
    </citation>
    <scope>NUCLEOTIDE SEQUENCE</scope>
</reference>
<dbReference type="AlphaFoldDB" id="A0A645JI18"/>
<name>A0A645JI18_9ZZZZ</name>
<gene>
    <name evidence="1" type="ORF">SDC9_210503</name>
</gene>
<proteinExistence type="predicted"/>
<protein>
    <submittedName>
        <fullName evidence="1">Uncharacterized protein</fullName>
    </submittedName>
</protein>